<dbReference type="EMBL" id="BPLR01015470">
    <property type="protein sequence ID" value="GIY76312.1"/>
    <property type="molecule type" value="Genomic_DNA"/>
</dbReference>
<organism evidence="1 2">
    <name type="scientific">Caerostris extrusa</name>
    <name type="common">Bark spider</name>
    <name type="synonym">Caerostris bankana</name>
    <dbReference type="NCBI Taxonomy" id="172846"/>
    <lineage>
        <taxon>Eukaryota</taxon>
        <taxon>Metazoa</taxon>
        <taxon>Ecdysozoa</taxon>
        <taxon>Arthropoda</taxon>
        <taxon>Chelicerata</taxon>
        <taxon>Arachnida</taxon>
        <taxon>Araneae</taxon>
        <taxon>Araneomorphae</taxon>
        <taxon>Entelegynae</taxon>
        <taxon>Araneoidea</taxon>
        <taxon>Araneidae</taxon>
        <taxon>Caerostris</taxon>
    </lineage>
</organism>
<protein>
    <submittedName>
        <fullName evidence="1">Uncharacterized protein</fullName>
    </submittedName>
</protein>
<evidence type="ECO:0000313" key="1">
    <source>
        <dbReference type="EMBL" id="GIY76312.1"/>
    </source>
</evidence>
<keyword evidence="2" id="KW-1185">Reference proteome</keyword>
<evidence type="ECO:0000313" key="2">
    <source>
        <dbReference type="Proteomes" id="UP001054945"/>
    </source>
</evidence>
<reference evidence="1 2" key="1">
    <citation type="submission" date="2021-06" db="EMBL/GenBank/DDBJ databases">
        <title>Caerostris extrusa draft genome.</title>
        <authorList>
            <person name="Kono N."/>
            <person name="Arakawa K."/>
        </authorList>
    </citation>
    <scope>NUCLEOTIDE SEQUENCE [LARGE SCALE GENOMIC DNA]</scope>
</reference>
<dbReference type="AlphaFoldDB" id="A0AAV4W0T9"/>
<gene>
    <name evidence="1" type="ORF">CEXT_252211</name>
</gene>
<proteinExistence type="predicted"/>
<sequence>MDRRLSNIRDLKHCLKHIELCIVPNCKAHSSRDLDLQGFSPHTKKSCSQQSKKDVICQTNIHLQEESTAPSLQIT</sequence>
<comment type="caution">
    <text evidence="1">The sequence shown here is derived from an EMBL/GenBank/DDBJ whole genome shotgun (WGS) entry which is preliminary data.</text>
</comment>
<name>A0AAV4W0T9_CAEEX</name>
<dbReference type="Proteomes" id="UP001054945">
    <property type="component" value="Unassembled WGS sequence"/>
</dbReference>
<accession>A0AAV4W0T9</accession>